<feature type="region of interest" description="Disordered" evidence="1">
    <location>
        <begin position="1"/>
        <end position="69"/>
    </location>
</feature>
<keyword evidence="3" id="KW-1185">Reference proteome</keyword>
<name>A0A392TT45_9FABA</name>
<reference evidence="2 3" key="1">
    <citation type="journal article" date="2018" name="Front. Plant Sci.">
        <title>Red Clover (Trifolium pratense) and Zigzag Clover (T. medium) - A Picture of Genomic Similarities and Differences.</title>
        <authorList>
            <person name="Dluhosova J."/>
            <person name="Istvanek J."/>
            <person name="Nedelnik J."/>
            <person name="Repkova J."/>
        </authorList>
    </citation>
    <scope>NUCLEOTIDE SEQUENCE [LARGE SCALE GENOMIC DNA]</scope>
    <source>
        <strain evidence="3">cv. 10/8</strain>
        <tissue evidence="2">Leaf</tissue>
    </source>
</reference>
<organism evidence="2 3">
    <name type="scientific">Trifolium medium</name>
    <dbReference type="NCBI Taxonomy" id="97028"/>
    <lineage>
        <taxon>Eukaryota</taxon>
        <taxon>Viridiplantae</taxon>
        <taxon>Streptophyta</taxon>
        <taxon>Embryophyta</taxon>
        <taxon>Tracheophyta</taxon>
        <taxon>Spermatophyta</taxon>
        <taxon>Magnoliopsida</taxon>
        <taxon>eudicotyledons</taxon>
        <taxon>Gunneridae</taxon>
        <taxon>Pentapetalae</taxon>
        <taxon>rosids</taxon>
        <taxon>fabids</taxon>
        <taxon>Fabales</taxon>
        <taxon>Fabaceae</taxon>
        <taxon>Papilionoideae</taxon>
        <taxon>50 kb inversion clade</taxon>
        <taxon>NPAAA clade</taxon>
        <taxon>Hologalegina</taxon>
        <taxon>IRL clade</taxon>
        <taxon>Trifolieae</taxon>
        <taxon>Trifolium</taxon>
    </lineage>
</organism>
<protein>
    <submittedName>
        <fullName evidence="2">Uncharacterized protein</fullName>
    </submittedName>
</protein>
<accession>A0A392TT45</accession>
<evidence type="ECO:0000313" key="3">
    <source>
        <dbReference type="Proteomes" id="UP000265520"/>
    </source>
</evidence>
<feature type="compositionally biased region" description="Basic residues" evidence="1">
    <location>
        <begin position="40"/>
        <end position="50"/>
    </location>
</feature>
<feature type="compositionally biased region" description="Polar residues" evidence="1">
    <location>
        <begin position="1"/>
        <end position="27"/>
    </location>
</feature>
<sequence>MGNTIVKNNTNSNVKEGCLSKNTYSSRSKLKNKVGYGTSTKRRVGRRKRQPERWPDAPSRAVTAAARGG</sequence>
<evidence type="ECO:0000313" key="2">
    <source>
        <dbReference type="EMBL" id="MCI63015.1"/>
    </source>
</evidence>
<dbReference type="EMBL" id="LXQA010629382">
    <property type="protein sequence ID" value="MCI63015.1"/>
    <property type="molecule type" value="Genomic_DNA"/>
</dbReference>
<feature type="non-terminal residue" evidence="2">
    <location>
        <position position="69"/>
    </location>
</feature>
<comment type="caution">
    <text evidence="2">The sequence shown here is derived from an EMBL/GenBank/DDBJ whole genome shotgun (WGS) entry which is preliminary data.</text>
</comment>
<dbReference type="Proteomes" id="UP000265520">
    <property type="component" value="Unassembled WGS sequence"/>
</dbReference>
<evidence type="ECO:0000256" key="1">
    <source>
        <dbReference type="SAM" id="MobiDB-lite"/>
    </source>
</evidence>
<proteinExistence type="predicted"/>
<dbReference type="AlphaFoldDB" id="A0A392TT45"/>